<dbReference type="InterPro" id="IPR008707">
    <property type="entry name" value="B-propeller_PilY1"/>
</dbReference>
<keyword evidence="3" id="KW-1029">Fimbrium biogenesis</keyword>
<feature type="signal peptide" evidence="7">
    <location>
        <begin position="1"/>
        <end position="30"/>
    </location>
</feature>
<keyword evidence="4" id="KW-0479">Metal-binding</keyword>
<keyword evidence="6" id="KW-0281">Fimbrium</keyword>
<evidence type="ECO:0000256" key="3">
    <source>
        <dbReference type="ARBA" id="ARBA00022558"/>
    </source>
</evidence>
<name>A0A1H2NA54_9PSED</name>
<evidence type="ECO:0000256" key="5">
    <source>
        <dbReference type="ARBA" id="ARBA00022837"/>
    </source>
</evidence>
<protein>
    <submittedName>
        <fullName evidence="9">Type IV pilus assembly protein PilY1</fullName>
    </submittedName>
</protein>
<evidence type="ECO:0000259" key="8">
    <source>
        <dbReference type="Pfam" id="PF05567"/>
    </source>
</evidence>
<evidence type="ECO:0000313" key="9">
    <source>
        <dbReference type="EMBL" id="SDV02252.1"/>
    </source>
</evidence>
<comment type="similarity">
    <text evidence="2">Belongs to the PilY1 family.</text>
</comment>
<evidence type="ECO:0000313" key="10">
    <source>
        <dbReference type="Proteomes" id="UP000198675"/>
    </source>
</evidence>
<proteinExistence type="inferred from homology"/>
<evidence type="ECO:0000256" key="4">
    <source>
        <dbReference type="ARBA" id="ARBA00022723"/>
    </source>
</evidence>
<dbReference type="GO" id="GO:0009289">
    <property type="term" value="C:pilus"/>
    <property type="evidence" value="ECO:0007669"/>
    <property type="project" value="UniProtKB-SubCell"/>
</dbReference>
<dbReference type="Pfam" id="PF05567">
    <property type="entry name" value="T4P_PilY1"/>
    <property type="match status" value="1"/>
</dbReference>
<feature type="domain" description="PilY1 beta-propeller" evidence="8">
    <location>
        <begin position="712"/>
        <end position="1074"/>
    </location>
</feature>
<dbReference type="RefSeq" id="WP_197676085.1">
    <property type="nucleotide sequence ID" value="NZ_LT629797.1"/>
</dbReference>
<dbReference type="AlphaFoldDB" id="A0A1H2NA54"/>
<dbReference type="SUPFAM" id="SSF50998">
    <property type="entry name" value="Quinoprotein alcohol dehydrogenase-like"/>
    <property type="match status" value="1"/>
</dbReference>
<keyword evidence="10" id="KW-1185">Reference proteome</keyword>
<organism evidence="9 10">
    <name type="scientific">Pseudomonas sihuiensis</name>
    <dbReference type="NCBI Taxonomy" id="1274359"/>
    <lineage>
        <taxon>Bacteria</taxon>
        <taxon>Pseudomonadati</taxon>
        <taxon>Pseudomonadota</taxon>
        <taxon>Gammaproteobacteria</taxon>
        <taxon>Pseudomonadales</taxon>
        <taxon>Pseudomonadaceae</taxon>
        <taxon>Pseudomonas</taxon>
    </lineage>
</organism>
<sequence length="1230" mass="134915">MHSFRLHSRAKTLSYAAFGIALLSAADAYATVSQSPLSLTIGVPPNLILTLDESGSMSWGYVPDSVLGSVISGSNITRLYAANAYNPMYYNPNTDYVIPPFFDVNGEEITLSTQFSAAPINGFRPEDGTLDLSSYYRPTGREYRMPLGNHNRLNGPAGDFQVTKTTSNNQQPDDVESEAGIVFRLTRPDGTRTCVIQEAGPVLDNTHFTCSRDGNTYTARTPAYYYSYDDSLTGCSDSTADASCYKLVFVEEEEEENFAIWYSFYRTRALATLSATSLAFAQLSPAVRLSWQDLARCTTLNGGSASRCKDNKFRQYDSLHKGQFYSWLKDIYFDSGTPLPAAMKRAGEFLKEDVAWHKYPNSRNSSDRNTTANTYACRASYHILMTDGMWNANASAPSDFRHDAATFDLPDGRSYSQRRPYYDTTEKTLADLAMHYWATDLNTSLDNDVPAYIPFKSGDTTTDYWDARNDPATWQHMTNFIMGLGLTSSLNSPGIPWSGSTHKGAGYEALVAGTKDWPEASSSSANNVYDLWHAAINSRGEFFSVDSPEAMVQAFDDILSRIADRKSTAARPAINSGQISTDEDDNGIVRTVSYQTSYASDDNWSGDVKRFEKGWNSQTNTFETREIWSAKNQVPGAASRRIKIAGNDNNGLAVFTWANAGASGTVGTLAYFLSRDPENGNVVDSKGSLRLDYLRGDRTGEGTTFRQRSGVLGDFYSSTPAVVSGPRYLINFSNRLEGNTAYSDFAERIAQRQPRVYVGGNDGMLHGFNANTGAEEFAFIPTAVFPKLNKLTGTNYSHEFYVDGPPTVADVFDGTEWRTILVGTLKAGGKSIFALDVTTPGQEKLLWEFDDNDLPDEALARMGYSFSQPTIARLHTGTWAVVFGNGYESANNTNGKAALFIVDAMEGTLLKSLEVSGVEGVANGLSTPKLGDYNGDGVADYAYAGDLQGNVWRFDLLRNGRTDSAPFTREDDGENAIDDFEVAYGGEPLFSAISSNNGSRQPITSAPSLVRHPTGVGYLVIFGTGKFFETNDKDGDKTMPQTVYGIWDKQTLGEEASNPNISRSSLQEQEITNQVTVAADGSTRQGLVISNNAVDWYGSDTQSAQNGWWLDLRQSEGEMVVENMSQLGRTVFFQTLIPNDDPCGDGATNWTFAINPFTGGRTPHNAFDYTPTSDVGTNNISAIRQDGEGGGTLSQNSDNSFQYCTGQECTNIYPDPSSIGRQSWRRIELE</sequence>
<dbReference type="EMBL" id="LT629797">
    <property type="protein sequence ID" value="SDV02252.1"/>
    <property type="molecule type" value="Genomic_DNA"/>
</dbReference>
<evidence type="ECO:0000256" key="6">
    <source>
        <dbReference type="ARBA" id="ARBA00023263"/>
    </source>
</evidence>
<gene>
    <name evidence="9" type="ORF">SAMN05216363_4972</name>
</gene>
<reference evidence="10" key="1">
    <citation type="submission" date="2016-10" db="EMBL/GenBank/DDBJ databases">
        <authorList>
            <person name="Varghese N."/>
            <person name="Submissions S."/>
        </authorList>
    </citation>
    <scope>NUCLEOTIDE SEQUENCE [LARGE SCALE GENOMIC DNA]</scope>
    <source>
        <strain evidence="10">KCTC 32246</strain>
    </source>
</reference>
<dbReference type="GO" id="GO:0046872">
    <property type="term" value="F:metal ion binding"/>
    <property type="evidence" value="ECO:0007669"/>
    <property type="project" value="UniProtKB-KW"/>
</dbReference>
<dbReference type="InterPro" id="IPR011047">
    <property type="entry name" value="Quinoprotein_ADH-like_sf"/>
</dbReference>
<keyword evidence="7" id="KW-0732">Signal</keyword>
<evidence type="ECO:0000256" key="7">
    <source>
        <dbReference type="SAM" id="SignalP"/>
    </source>
</evidence>
<accession>A0A1H2NA54</accession>
<feature type="chain" id="PRO_5009281281" evidence="7">
    <location>
        <begin position="31"/>
        <end position="1230"/>
    </location>
</feature>
<comment type="subcellular location">
    <subcellularLocation>
        <location evidence="1">Fimbrium</location>
    </subcellularLocation>
</comment>
<keyword evidence="5" id="KW-0106">Calcium</keyword>
<dbReference type="Proteomes" id="UP000198675">
    <property type="component" value="Chromosome I"/>
</dbReference>
<evidence type="ECO:0000256" key="1">
    <source>
        <dbReference type="ARBA" id="ARBA00004561"/>
    </source>
</evidence>
<evidence type="ECO:0000256" key="2">
    <source>
        <dbReference type="ARBA" id="ARBA00008387"/>
    </source>
</evidence>